<dbReference type="InterPro" id="IPR036852">
    <property type="entry name" value="Peptidase_S8/S53_dom_sf"/>
</dbReference>
<feature type="region of interest" description="Disordered" evidence="7">
    <location>
        <begin position="1"/>
        <end position="20"/>
    </location>
</feature>
<dbReference type="InterPro" id="IPR000209">
    <property type="entry name" value="Peptidase_S8/S53_dom"/>
</dbReference>
<comment type="similarity">
    <text evidence="1 6">Belongs to the peptidase S8 family.</text>
</comment>
<protein>
    <submittedName>
        <fullName evidence="10">Alkaline protease</fullName>
    </submittedName>
</protein>
<reference evidence="10" key="1">
    <citation type="journal article" date="2020" name="Stud. Mycol.">
        <title>101 Dothideomycetes genomes: a test case for predicting lifestyles and emergence of pathogens.</title>
        <authorList>
            <person name="Haridas S."/>
            <person name="Albert R."/>
            <person name="Binder M."/>
            <person name="Bloem J."/>
            <person name="Labutti K."/>
            <person name="Salamov A."/>
            <person name="Andreopoulos B."/>
            <person name="Baker S."/>
            <person name="Barry K."/>
            <person name="Bills G."/>
            <person name="Bluhm B."/>
            <person name="Cannon C."/>
            <person name="Castanera R."/>
            <person name="Culley D."/>
            <person name="Daum C."/>
            <person name="Ezra D."/>
            <person name="Gonzalez J."/>
            <person name="Henrissat B."/>
            <person name="Kuo A."/>
            <person name="Liang C."/>
            <person name="Lipzen A."/>
            <person name="Lutzoni F."/>
            <person name="Magnuson J."/>
            <person name="Mondo S."/>
            <person name="Nolan M."/>
            <person name="Ohm R."/>
            <person name="Pangilinan J."/>
            <person name="Park H.-J."/>
            <person name="Ramirez L."/>
            <person name="Alfaro M."/>
            <person name="Sun H."/>
            <person name="Tritt A."/>
            <person name="Yoshinaga Y."/>
            <person name="Zwiers L.-H."/>
            <person name="Turgeon B."/>
            <person name="Goodwin S."/>
            <person name="Spatafora J."/>
            <person name="Crous P."/>
            <person name="Grigoriev I."/>
        </authorList>
    </citation>
    <scope>NUCLEOTIDE SEQUENCE</scope>
    <source>
        <strain evidence="10">CBS 260.36</strain>
    </source>
</reference>
<dbReference type="InterPro" id="IPR015500">
    <property type="entry name" value="Peptidase_S8_subtilisin-rel"/>
</dbReference>
<evidence type="ECO:0000256" key="4">
    <source>
        <dbReference type="ARBA" id="ARBA00022801"/>
    </source>
</evidence>
<gene>
    <name evidence="10" type="ORF">K461DRAFT_285808</name>
</gene>
<feature type="active site" description="Charge relay system" evidence="6">
    <location>
        <position position="106"/>
    </location>
</feature>
<evidence type="ECO:0000256" key="7">
    <source>
        <dbReference type="SAM" id="MobiDB-lite"/>
    </source>
</evidence>
<dbReference type="Pfam" id="PF00082">
    <property type="entry name" value="Peptidase_S8"/>
    <property type="match status" value="1"/>
</dbReference>
<keyword evidence="11" id="KW-1185">Reference proteome</keyword>
<evidence type="ECO:0000256" key="1">
    <source>
        <dbReference type="ARBA" id="ARBA00011073"/>
    </source>
</evidence>
<dbReference type="EMBL" id="ML996085">
    <property type="protein sequence ID" value="KAF2152867.1"/>
    <property type="molecule type" value="Genomic_DNA"/>
</dbReference>
<dbReference type="SUPFAM" id="SSF54897">
    <property type="entry name" value="Protease propeptides/inhibitors"/>
    <property type="match status" value="1"/>
</dbReference>
<dbReference type="OrthoDB" id="206201at2759"/>
<accession>A0A9P4J3N0</accession>
<keyword evidence="3" id="KW-0732">Signal</keyword>
<evidence type="ECO:0000256" key="3">
    <source>
        <dbReference type="ARBA" id="ARBA00022729"/>
    </source>
</evidence>
<keyword evidence="2 6" id="KW-0645">Protease</keyword>
<dbReference type="Pfam" id="PF05922">
    <property type="entry name" value="Inhibitor_I9"/>
    <property type="match status" value="1"/>
</dbReference>
<dbReference type="GO" id="GO:0005576">
    <property type="term" value="C:extracellular region"/>
    <property type="evidence" value="ECO:0007669"/>
    <property type="project" value="UniProtKB-ARBA"/>
</dbReference>
<evidence type="ECO:0000313" key="10">
    <source>
        <dbReference type="EMBL" id="KAF2152867.1"/>
    </source>
</evidence>
<keyword evidence="5 6" id="KW-0720">Serine protease</keyword>
<proteinExistence type="inferred from homology"/>
<feature type="active site" description="Charge relay system" evidence="6">
    <location>
        <position position="138"/>
    </location>
</feature>
<dbReference type="CDD" id="cd04077">
    <property type="entry name" value="Peptidases_S8_PCSK9_ProteinaseK_like"/>
    <property type="match status" value="1"/>
</dbReference>
<dbReference type="PANTHER" id="PTHR43806">
    <property type="entry name" value="PEPTIDASE S8"/>
    <property type="match status" value="1"/>
</dbReference>
<dbReference type="PROSITE" id="PS51892">
    <property type="entry name" value="SUBTILASE"/>
    <property type="match status" value="1"/>
</dbReference>
<feature type="domain" description="Peptidase S8/S53" evidence="8">
    <location>
        <begin position="104"/>
        <end position="327"/>
    </location>
</feature>
<dbReference type="InterPro" id="IPR034193">
    <property type="entry name" value="PCSK9_ProteinaseK-like"/>
</dbReference>
<organism evidence="10 11">
    <name type="scientific">Myriangium duriaei CBS 260.36</name>
    <dbReference type="NCBI Taxonomy" id="1168546"/>
    <lineage>
        <taxon>Eukaryota</taxon>
        <taxon>Fungi</taxon>
        <taxon>Dikarya</taxon>
        <taxon>Ascomycota</taxon>
        <taxon>Pezizomycotina</taxon>
        <taxon>Dothideomycetes</taxon>
        <taxon>Dothideomycetidae</taxon>
        <taxon>Myriangiales</taxon>
        <taxon>Myriangiaceae</taxon>
        <taxon>Myriangium</taxon>
    </lineage>
</organism>
<feature type="domain" description="Inhibitor I9" evidence="9">
    <location>
        <begin position="5"/>
        <end position="65"/>
    </location>
</feature>
<dbReference type="SUPFAM" id="SSF52743">
    <property type="entry name" value="Subtilisin-like"/>
    <property type="match status" value="1"/>
</dbReference>
<dbReference type="GO" id="GO:0004252">
    <property type="term" value="F:serine-type endopeptidase activity"/>
    <property type="evidence" value="ECO:0007669"/>
    <property type="project" value="UniProtKB-UniRule"/>
</dbReference>
<evidence type="ECO:0000259" key="9">
    <source>
        <dbReference type="Pfam" id="PF05922"/>
    </source>
</evidence>
<dbReference type="Proteomes" id="UP000799439">
    <property type="component" value="Unassembled WGS sequence"/>
</dbReference>
<comment type="caution">
    <text evidence="10">The sequence shown here is derived from an EMBL/GenBank/DDBJ whole genome shotgun (WGS) entry which is preliminary data.</text>
</comment>
<evidence type="ECO:0000256" key="2">
    <source>
        <dbReference type="ARBA" id="ARBA00022670"/>
    </source>
</evidence>
<keyword evidence="4 6" id="KW-0378">Hydrolase</keyword>
<dbReference type="Gene3D" id="3.40.50.200">
    <property type="entry name" value="Peptidase S8/S53 domain"/>
    <property type="match status" value="1"/>
</dbReference>
<dbReference type="InterPro" id="IPR010259">
    <property type="entry name" value="S8pro/Inhibitor_I9"/>
</dbReference>
<feature type="active site" description="Charge relay system" evidence="6">
    <location>
        <position position="294"/>
    </location>
</feature>
<name>A0A9P4J3N0_9PEZI</name>
<sequence length="349" mass="37806">MSMLQSLHVESQHERNDTQDFSGITHSFKLGKFQAYAAQLAESVASKLKHHSEVADIESDQIWTTSHMQRLVTWGLHRISHRDFHDPRTYYYDKSAGQGTFGYIVDSGVRTTHNEIEGRVSLGYNAFGVMPFVDDSGHGTHNAATMCGTTFGVAKNCTLIAVKIYRKDKTTLATVLDGYEWAVKDVLEKRRQAKAVIFLSASGSFSNSMNKVIDSAFQLGITTIVAAGNDGANTRNVSPASAKGAITTASVNFVRRRSKNSNFGPDVDIFAPGSTILGASSSCDNGKTIMSGTSMAAAFASGLALYFKGMRDLFDAEATRFFMLRVATVGVVGDPAGSRNIFAYNDSGR</sequence>
<dbReference type="PANTHER" id="PTHR43806:SF58">
    <property type="entry name" value="ALKALINE PROTEASE 1-RELATED"/>
    <property type="match status" value="1"/>
</dbReference>
<dbReference type="PRINTS" id="PR00723">
    <property type="entry name" value="SUBTILISIN"/>
</dbReference>
<evidence type="ECO:0000259" key="8">
    <source>
        <dbReference type="Pfam" id="PF00082"/>
    </source>
</evidence>
<evidence type="ECO:0000256" key="6">
    <source>
        <dbReference type="PROSITE-ProRule" id="PRU01240"/>
    </source>
</evidence>
<dbReference type="InterPro" id="IPR050131">
    <property type="entry name" value="Peptidase_S8_subtilisin-like"/>
</dbReference>
<dbReference type="AlphaFoldDB" id="A0A9P4J3N0"/>
<dbReference type="GO" id="GO:0006508">
    <property type="term" value="P:proteolysis"/>
    <property type="evidence" value="ECO:0007669"/>
    <property type="project" value="UniProtKB-KW"/>
</dbReference>
<evidence type="ECO:0000256" key="5">
    <source>
        <dbReference type="ARBA" id="ARBA00022825"/>
    </source>
</evidence>
<evidence type="ECO:0000313" key="11">
    <source>
        <dbReference type="Proteomes" id="UP000799439"/>
    </source>
</evidence>